<keyword evidence="4" id="KW-0500">Molybdenum</keyword>
<dbReference type="GO" id="GO:0046872">
    <property type="term" value="F:metal ion binding"/>
    <property type="evidence" value="ECO:0007669"/>
    <property type="project" value="UniProtKB-UniRule"/>
</dbReference>
<dbReference type="KEGG" id="hce:HCW_05920"/>
<dbReference type="SMART" id="SM00852">
    <property type="entry name" value="MoCF_biosynth"/>
    <property type="match status" value="1"/>
</dbReference>
<dbReference type="SUPFAM" id="SSF63882">
    <property type="entry name" value="MoeA N-terminal region -like"/>
    <property type="match status" value="1"/>
</dbReference>
<dbReference type="EMBL" id="CP003479">
    <property type="protein sequence ID" value="AFI04446.1"/>
    <property type="molecule type" value="Genomic_DNA"/>
</dbReference>
<dbReference type="PANTHER" id="PTHR10192:SF5">
    <property type="entry name" value="GEPHYRIN"/>
    <property type="match status" value="1"/>
</dbReference>
<comment type="pathway">
    <text evidence="4">Cofactor biosynthesis; molybdopterin biosynthesis.</text>
</comment>
<dbReference type="InterPro" id="IPR036135">
    <property type="entry name" value="MoeA_linker/N_sf"/>
</dbReference>
<evidence type="ECO:0000313" key="6">
    <source>
        <dbReference type="EMBL" id="AFI04446.1"/>
    </source>
</evidence>
<dbReference type="GO" id="GO:0005829">
    <property type="term" value="C:cytosol"/>
    <property type="evidence" value="ECO:0007669"/>
    <property type="project" value="TreeGrafter"/>
</dbReference>
<dbReference type="InterPro" id="IPR001453">
    <property type="entry name" value="MoaB/Mog_dom"/>
</dbReference>
<dbReference type="InterPro" id="IPR038987">
    <property type="entry name" value="MoeA-like"/>
</dbReference>
<evidence type="ECO:0000313" key="7">
    <source>
        <dbReference type="Proteomes" id="UP000005010"/>
    </source>
</evidence>
<dbReference type="InterPro" id="IPR005110">
    <property type="entry name" value="MoeA_linker/N"/>
</dbReference>
<gene>
    <name evidence="6" type="ordered locus">HCW_05920</name>
</gene>
<comment type="function">
    <text evidence="1 4">Catalyzes the insertion of molybdate into adenylated molybdopterin with the concomitant release of AMP.</text>
</comment>
<dbReference type="eggNOG" id="COG0303">
    <property type="taxonomic scope" value="Bacteria"/>
</dbReference>
<keyword evidence="4" id="KW-0808">Transferase</keyword>
<dbReference type="AlphaFoldDB" id="I0ENC7"/>
<dbReference type="Pfam" id="PF03453">
    <property type="entry name" value="MoeA_N"/>
    <property type="match status" value="1"/>
</dbReference>
<dbReference type="HOGENOM" id="CLU_010186_7_1_7"/>
<keyword evidence="4" id="KW-0501">Molybdenum cofactor biosynthesis</keyword>
<dbReference type="Gene3D" id="2.40.340.10">
    <property type="entry name" value="MoeA, C-terminal, domain IV"/>
    <property type="match status" value="1"/>
</dbReference>
<dbReference type="InterPro" id="IPR036688">
    <property type="entry name" value="MoeA_C_domain_IV_sf"/>
</dbReference>
<keyword evidence="4" id="KW-0460">Magnesium</keyword>
<organism evidence="6 7">
    <name type="scientific">Helicobacter cetorum (strain ATCC BAA-429 / MIT 00-7128)</name>
    <dbReference type="NCBI Taxonomy" id="182217"/>
    <lineage>
        <taxon>Bacteria</taxon>
        <taxon>Pseudomonadati</taxon>
        <taxon>Campylobacterota</taxon>
        <taxon>Epsilonproteobacteria</taxon>
        <taxon>Campylobacterales</taxon>
        <taxon>Helicobacteraceae</taxon>
        <taxon>Helicobacter</taxon>
    </lineage>
</organism>
<keyword evidence="7" id="KW-1185">Reference proteome</keyword>
<evidence type="ECO:0000256" key="2">
    <source>
        <dbReference type="ARBA" id="ARBA00010763"/>
    </source>
</evidence>
<dbReference type="EC" id="2.10.1.1" evidence="4"/>
<feature type="domain" description="MoaB/Mog" evidence="5">
    <location>
        <begin position="187"/>
        <end position="329"/>
    </location>
</feature>
<reference evidence="7" key="1">
    <citation type="submission" date="2012-04" db="EMBL/GenBank/DDBJ databases">
        <title>Complete genome sequence of Helicobacter cetorum strain MIT 00-7128.</title>
        <authorList>
            <person name="Kersulyte D."/>
            <person name="Berg D.E."/>
        </authorList>
    </citation>
    <scope>NUCLEOTIDE SEQUENCE [LARGE SCALE GENOMIC DNA]</scope>
    <source>
        <strain evidence="7">MIT 00-7128</strain>
    </source>
</reference>
<evidence type="ECO:0000259" key="5">
    <source>
        <dbReference type="SMART" id="SM00852"/>
    </source>
</evidence>
<keyword evidence="4" id="KW-0479">Metal-binding</keyword>
<dbReference type="SUPFAM" id="SSF53218">
    <property type="entry name" value="Molybdenum cofactor biosynthesis proteins"/>
    <property type="match status" value="1"/>
</dbReference>
<evidence type="ECO:0000256" key="4">
    <source>
        <dbReference type="RuleBase" id="RU365090"/>
    </source>
</evidence>
<dbReference type="RefSeq" id="WP_014661316.1">
    <property type="nucleotide sequence ID" value="NC_017737.1"/>
</dbReference>
<evidence type="ECO:0000256" key="1">
    <source>
        <dbReference type="ARBA" id="ARBA00002901"/>
    </source>
</evidence>
<name>I0ENC7_HELC0</name>
<comment type="similarity">
    <text evidence="2 4">Belongs to the MoeA family.</text>
</comment>
<sequence length="413" mass="46263">MKTYPTLIGFEEALRIVRQAHITPLGKEKVVFSQALNRTLATDIVAPFDNPKYDVSSMDAYAFSSKDTQILITEGLELFPSDNPVENSTELALKKGCAIKTFTGARMPKNSDSLLIVEHAEIRDNKLFLKEGINLPKPNDFVRKMGQNYFQNDKLFAKGQEISAYGIGLLASLNQVFVEVMKKPRVAILSTGNELVEVGAETQNPNAIRSSNNHLLKALVESMGGIGVLYELMGDDLSAIKKSMQEALLENDMLITTGGMSMGDYDFVQVALEEMCEMQFKKARIKPGKPIAFALYKHYNITKPILALPGNPDASLMTFYLFGKILFNHLLNRGNQEDLPIMQAILEDEIMRKDTRLEFRFCSLKLKEGAWHASLEPVVYRNPKEHGVILLDEEVLHFQKGSVVKVMRLADLV</sequence>
<dbReference type="UniPathway" id="UPA00344"/>
<evidence type="ECO:0000256" key="3">
    <source>
        <dbReference type="ARBA" id="ARBA00047317"/>
    </source>
</evidence>
<dbReference type="PATRIC" id="fig|182217.3.peg.1254"/>
<dbReference type="GO" id="GO:0006777">
    <property type="term" value="P:Mo-molybdopterin cofactor biosynthetic process"/>
    <property type="evidence" value="ECO:0007669"/>
    <property type="project" value="UniProtKB-UniRule"/>
</dbReference>
<dbReference type="Pfam" id="PF00994">
    <property type="entry name" value="MoCF_biosynth"/>
    <property type="match status" value="1"/>
</dbReference>
<dbReference type="Gene3D" id="2.170.190.11">
    <property type="entry name" value="Molybdopterin biosynthesis moea protein, domain 3"/>
    <property type="match status" value="1"/>
</dbReference>
<proteinExistence type="inferred from homology"/>
<comment type="catalytic activity">
    <reaction evidence="3">
        <text>adenylyl-molybdopterin + molybdate = Mo-molybdopterin + AMP + H(+)</text>
        <dbReference type="Rhea" id="RHEA:35047"/>
        <dbReference type="ChEBI" id="CHEBI:15378"/>
        <dbReference type="ChEBI" id="CHEBI:36264"/>
        <dbReference type="ChEBI" id="CHEBI:62727"/>
        <dbReference type="ChEBI" id="CHEBI:71302"/>
        <dbReference type="ChEBI" id="CHEBI:456215"/>
        <dbReference type="EC" id="2.10.1.1"/>
    </reaction>
</comment>
<dbReference type="GO" id="GO:0061599">
    <property type="term" value="F:molybdopterin molybdotransferase activity"/>
    <property type="evidence" value="ECO:0007669"/>
    <property type="project" value="UniProtKB-UniRule"/>
</dbReference>
<protein>
    <recommendedName>
        <fullName evidence="4">Molybdopterin molybdenumtransferase</fullName>
        <ecNumber evidence="4">2.10.1.1</ecNumber>
    </recommendedName>
</protein>
<dbReference type="STRING" id="182217.HCW_05920"/>
<dbReference type="Gene3D" id="3.90.105.10">
    <property type="entry name" value="Molybdopterin biosynthesis moea protein, domain 2"/>
    <property type="match status" value="1"/>
</dbReference>
<dbReference type="Gene3D" id="3.40.980.10">
    <property type="entry name" value="MoaB/Mog-like domain"/>
    <property type="match status" value="1"/>
</dbReference>
<dbReference type="CDD" id="cd00887">
    <property type="entry name" value="MoeA"/>
    <property type="match status" value="1"/>
</dbReference>
<dbReference type="PANTHER" id="PTHR10192">
    <property type="entry name" value="MOLYBDOPTERIN BIOSYNTHESIS PROTEIN"/>
    <property type="match status" value="1"/>
</dbReference>
<dbReference type="Proteomes" id="UP000005010">
    <property type="component" value="Chromosome"/>
</dbReference>
<dbReference type="InterPro" id="IPR036425">
    <property type="entry name" value="MoaB/Mog-like_dom_sf"/>
</dbReference>
<accession>I0ENC7</accession>
<comment type="cofactor">
    <cofactor evidence="4">
        <name>Mg(2+)</name>
        <dbReference type="ChEBI" id="CHEBI:18420"/>
    </cofactor>
</comment>